<organism evidence="2">
    <name type="scientific">Anguilla anguilla</name>
    <name type="common">European freshwater eel</name>
    <name type="synonym">Muraena anguilla</name>
    <dbReference type="NCBI Taxonomy" id="7936"/>
    <lineage>
        <taxon>Eukaryota</taxon>
        <taxon>Metazoa</taxon>
        <taxon>Chordata</taxon>
        <taxon>Craniata</taxon>
        <taxon>Vertebrata</taxon>
        <taxon>Euteleostomi</taxon>
        <taxon>Actinopterygii</taxon>
        <taxon>Neopterygii</taxon>
        <taxon>Teleostei</taxon>
        <taxon>Anguilliformes</taxon>
        <taxon>Anguillidae</taxon>
        <taxon>Anguilla</taxon>
    </lineage>
</organism>
<dbReference type="EMBL" id="GBXM01103793">
    <property type="protein sequence ID" value="JAH04784.1"/>
    <property type="molecule type" value="Transcribed_RNA"/>
</dbReference>
<sequence>MVMVPAPFQESERATGKGGVKS</sequence>
<reference evidence="2" key="1">
    <citation type="submission" date="2014-11" db="EMBL/GenBank/DDBJ databases">
        <authorList>
            <person name="Amaro Gonzalez C."/>
        </authorList>
    </citation>
    <scope>NUCLEOTIDE SEQUENCE</scope>
</reference>
<protein>
    <submittedName>
        <fullName evidence="2">Uncharacterized protein</fullName>
    </submittedName>
</protein>
<feature type="region of interest" description="Disordered" evidence="1">
    <location>
        <begin position="1"/>
        <end position="22"/>
    </location>
</feature>
<evidence type="ECO:0000313" key="2">
    <source>
        <dbReference type="EMBL" id="JAH04784.1"/>
    </source>
</evidence>
<dbReference type="AlphaFoldDB" id="A0A0E9PJW8"/>
<evidence type="ECO:0000256" key="1">
    <source>
        <dbReference type="SAM" id="MobiDB-lite"/>
    </source>
</evidence>
<name>A0A0E9PJW8_ANGAN</name>
<proteinExistence type="predicted"/>
<accession>A0A0E9PJW8</accession>
<reference evidence="2" key="2">
    <citation type="journal article" date="2015" name="Fish Shellfish Immunol.">
        <title>Early steps in the European eel (Anguilla anguilla)-Vibrio vulnificus interaction in the gills: Role of the RtxA13 toxin.</title>
        <authorList>
            <person name="Callol A."/>
            <person name="Pajuelo D."/>
            <person name="Ebbesson L."/>
            <person name="Teles M."/>
            <person name="MacKenzie S."/>
            <person name="Amaro C."/>
        </authorList>
    </citation>
    <scope>NUCLEOTIDE SEQUENCE</scope>
</reference>